<feature type="compositionally biased region" description="Basic residues" evidence="1">
    <location>
        <begin position="58"/>
        <end position="67"/>
    </location>
</feature>
<dbReference type="EMBL" id="GL629794">
    <property type="protein sequence ID" value="EFX01213.1"/>
    <property type="molecule type" value="Genomic_DNA"/>
</dbReference>
<dbReference type="PROSITE" id="PS00036">
    <property type="entry name" value="BZIP_BASIC"/>
    <property type="match status" value="1"/>
</dbReference>
<dbReference type="GO" id="GO:0003700">
    <property type="term" value="F:DNA-binding transcription factor activity"/>
    <property type="evidence" value="ECO:0007669"/>
    <property type="project" value="InterPro"/>
</dbReference>
<dbReference type="AlphaFoldDB" id="F0XMB3"/>
<keyword evidence="4" id="KW-1185">Reference proteome</keyword>
<feature type="region of interest" description="Disordered" evidence="1">
    <location>
        <begin position="219"/>
        <end position="239"/>
    </location>
</feature>
<evidence type="ECO:0000313" key="4">
    <source>
        <dbReference type="Proteomes" id="UP000007796"/>
    </source>
</evidence>
<dbReference type="OrthoDB" id="5387389at2759"/>
<proteinExistence type="predicted"/>
<dbReference type="eggNOG" id="ENOG502SSMB">
    <property type="taxonomic scope" value="Eukaryota"/>
</dbReference>
<gene>
    <name evidence="3" type="ORF">CMQ_6155</name>
</gene>
<evidence type="ECO:0000313" key="3">
    <source>
        <dbReference type="EMBL" id="EFX01213.1"/>
    </source>
</evidence>
<dbReference type="PANTHER" id="PTHR39607">
    <property type="entry name" value="XANTHOCILLIN BIOSYNTHESIS CLUSTER TRANSCRIPTION FACTOR XANC-RELATED"/>
    <property type="match status" value="1"/>
</dbReference>
<sequence length="288" mass="32170">MSSSQQFQKDIEASSHRRIRQRRDRDSDELEEATGQTTSRASTDQDSGSDTETESPTKKSKKSRGRGKGKDKGKGGEEQQQQPHNNTMLPIPSRSGRASSSVRRQPSKGKTKTDDWSEVTDPEERRRIQNRIAQRKFREKAREQKERTERDQRNQEHAASSYQVPGPYDLAGDGELSGLPWGGPSLRFVVAKGHESLSNQGSRRASEYLTDEMAMYASASRSRRATEAAEGGAAEADAASYRYSDDSQLYFASGDGSQAGSSRSSSDFTYTNLAEDPQYFDESPYYYD</sequence>
<feature type="compositionally biased region" description="Polar residues" evidence="1">
    <location>
        <begin position="34"/>
        <end position="46"/>
    </location>
</feature>
<dbReference type="HOGENOM" id="CLU_966618_0_0_1"/>
<dbReference type="RefSeq" id="XP_014170695.1">
    <property type="nucleotide sequence ID" value="XM_014315220.1"/>
</dbReference>
<feature type="compositionally biased region" description="Basic and acidic residues" evidence="1">
    <location>
        <begin position="68"/>
        <end position="77"/>
    </location>
</feature>
<feature type="compositionally biased region" description="Low complexity" evidence="1">
    <location>
        <begin position="93"/>
        <end position="104"/>
    </location>
</feature>
<dbReference type="InterPro" id="IPR052635">
    <property type="entry name" value="Sec_Metab_Biosynth_Reg"/>
</dbReference>
<name>F0XMB3_GROCL</name>
<feature type="compositionally biased region" description="Low complexity" evidence="1">
    <location>
        <begin position="228"/>
        <end position="239"/>
    </location>
</feature>
<feature type="region of interest" description="Disordered" evidence="1">
    <location>
        <begin position="1"/>
        <end position="177"/>
    </location>
</feature>
<dbReference type="InParanoid" id="F0XMB3"/>
<evidence type="ECO:0000259" key="2">
    <source>
        <dbReference type="PROSITE" id="PS00036"/>
    </source>
</evidence>
<dbReference type="GeneID" id="25979557"/>
<feature type="compositionally biased region" description="Low complexity" evidence="1">
    <location>
        <begin position="252"/>
        <end position="267"/>
    </location>
</feature>
<reference evidence="3 4" key="1">
    <citation type="journal article" date="2011" name="Proc. Natl. Acad. Sci. U.S.A.">
        <title>Genome and transcriptome analyses of the mountain pine beetle-fungal symbiont Grosmannia clavigera, a lodgepole pine pathogen.</title>
        <authorList>
            <person name="DiGuistini S."/>
            <person name="Wang Y."/>
            <person name="Liao N.Y."/>
            <person name="Taylor G."/>
            <person name="Tanguay P."/>
            <person name="Feau N."/>
            <person name="Henrissat B."/>
            <person name="Chan S.K."/>
            <person name="Hesse-Orce U."/>
            <person name="Alamouti S.M."/>
            <person name="Tsui C.K.M."/>
            <person name="Docking R.T."/>
            <person name="Levasseur A."/>
            <person name="Haridas S."/>
            <person name="Robertson G."/>
            <person name="Birol I."/>
            <person name="Holt R.A."/>
            <person name="Marra M.A."/>
            <person name="Hamelin R.C."/>
            <person name="Hirst M."/>
            <person name="Jones S.J.M."/>
            <person name="Bohlmann J."/>
            <person name="Breuil C."/>
        </authorList>
    </citation>
    <scope>NUCLEOTIDE SEQUENCE [LARGE SCALE GENOMIC DNA]</scope>
    <source>
        <strain evidence="4">kw1407 / UAMH 11150</strain>
    </source>
</reference>
<dbReference type="PANTHER" id="PTHR39607:SF2">
    <property type="entry name" value="BZIP DOMAIN-CONTAINING PROTEIN"/>
    <property type="match status" value="1"/>
</dbReference>
<feature type="region of interest" description="Disordered" evidence="1">
    <location>
        <begin position="252"/>
        <end position="275"/>
    </location>
</feature>
<feature type="domain" description="BZIP" evidence="2">
    <location>
        <begin position="125"/>
        <end position="140"/>
    </location>
</feature>
<protein>
    <recommendedName>
        <fullName evidence="2">BZIP domain-containing protein</fullName>
    </recommendedName>
</protein>
<dbReference type="Proteomes" id="UP000007796">
    <property type="component" value="Unassembled WGS sequence"/>
</dbReference>
<accession>F0XMB3</accession>
<evidence type="ECO:0000256" key="1">
    <source>
        <dbReference type="SAM" id="MobiDB-lite"/>
    </source>
</evidence>
<feature type="compositionally biased region" description="Basic and acidic residues" evidence="1">
    <location>
        <begin position="140"/>
        <end position="156"/>
    </location>
</feature>
<dbReference type="InterPro" id="IPR004827">
    <property type="entry name" value="bZIP"/>
</dbReference>
<dbReference type="CDD" id="cd14688">
    <property type="entry name" value="bZIP_YAP"/>
    <property type="match status" value="1"/>
</dbReference>
<feature type="compositionally biased region" description="Polar residues" evidence="1">
    <location>
        <begin position="78"/>
        <end position="88"/>
    </location>
</feature>
<organism evidence="4">
    <name type="scientific">Grosmannia clavigera (strain kw1407 / UAMH 11150)</name>
    <name type="common">Blue stain fungus</name>
    <name type="synonym">Graphiocladiella clavigera</name>
    <dbReference type="NCBI Taxonomy" id="655863"/>
    <lineage>
        <taxon>Eukaryota</taxon>
        <taxon>Fungi</taxon>
        <taxon>Dikarya</taxon>
        <taxon>Ascomycota</taxon>
        <taxon>Pezizomycotina</taxon>
        <taxon>Sordariomycetes</taxon>
        <taxon>Sordariomycetidae</taxon>
        <taxon>Ophiostomatales</taxon>
        <taxon>Ophiostomataceae</taxon>
        <taxon>Leptographium</taxon>
    </lineage>
</organism>